<dbReference type="Proteomes" id="UP001177003">
    <property type="component" value="Chromosome 4"/>
</dbReference>
<dbReference type="PANTHER" id="PTHR33402:SF19">
    <property type="entry name" value="VQ MOTIF-CONTAINING PROTEIN 11"/>
    <property type="match status" value="1"/>
</dbReference>
<proteinExistence type="predicted"/>
<keyword evidence="3" id="KW-0539">Nucleus</keyword>
<dbReference type="InterPro" id="IPR039611">
    <property type="entry name" value="VQ_4/11/13/19/31/33"/>
</dbReference>
<gene>
    <name evidence="6" type="ORF">LSALG_LOCUS20501</name>
</gene>
<feature type="region of interest" description="Disordered" evidence="4">
    <location>
        <begin position="1"/>
        <end position="26"/>
    </location>
</feature>
<dbReference type="InterPro" id="IPR008889">
    <property type="entry name" value="VQ"/>
</dbReference>
<protein>
    <recommendedName>
        <fullName evidence="5">VQ domain-containing protein</fullName>
    </recommendedName>
</protein>
<reference evidence="6" key="1">
    <citation type="submission" date="2023-04" db="EMBL/GenBank/DDBJ databases">
        <authorList>
            <person name="Vijverberg K."/>
            <person name="Xiong W."/>
            <person name="Schranz E."/>
        </authorList>
    </citation>
    <scope>NUCLEOTIDE SEQUENCE</scope>
</reference>
<dbReference type="AlphaFoldDB" id="A0AA36E3D7"/>
<evidence type="ECO:0000256" key="2">
    <source>
        <dbReference type="ARBA" id="ARBA00022553"/>
    </source>
</evidence>
<evidence type="ECO:0000313" key="7">
    <source>
        <dbReference type="Proteomes" id="UP001177003"/>
    </source>
</evidence>
<feature type="compositionally biased region" description="Polar residues" evidence="4">
    <location>
        <begin position="16"/>
        <end position="26"/>
    </location>
</feature>
<evidence type="ECO:0000256" key="1">
    <source>
        <dbReference type="ARBA" id="ARBA00004123"/>
    </source>
</evidence>
<accession>A0AA36E3D7</accession>
<evidence type="ECO:0000256" key="3">
    <source>
        <dbReference type="ARBA" id="ARBA00023242"/>
    </source>
</evidence>
<dbReference type="EMBL" id="OX465080">
    <property type="protein sequence ID" value="CAI9280768.1"/>
    <property type="molecule type" value="Genomic_DNA"/>
</dbReference>
<feature type="region of interest" description="Disordered" evidence="4">
    <location>
        <begin position="38"/>
        <end position="69"/>
    </location>
</feature>
<organism evidence="6 7">
    <name type="scientific">Lactuca saligna</name>
    <name type="common">Willowleaf lettuce</name>
    <dbReference type="NCBI Taxonomy" id="75948"/>
    <lineage>
        <taxon>Eukaryota</taxon>
        <taxon>Viridiplantae</taxon>
        <taxon>Streptophyta</taxon>
        <taxon>Embryophyta</taxon>
        <taxon>Tracheophyta</taxon>
        <taxon>Spermatophyta</taxon>
        <taxon>Magnoliopsida</taxon>
        <taxon>eudicotyledons</taxon>
        <taxon>Gunneridae</taxon>
        <taxon>Pentapetalae</taxon>
        <taxon>asterids</taxon>
        <taxon>campanulids</taxon>
        <taxon>Asterales</taxon>
        <taxon>Asteraceae</taxon>
        <taxon>Cichorioideae</taxon>
        <taxon>Cichorieae</taxon>
        <taxon>Lactucinae</taxon>
        <taxon>Lactuca</taxon>
    </lineage>
</organism>
<comment type="subcellular location">
    <subcellularLocation>
        <location evidence="1">Nucleus</location>
    </subcellularLocation>
</comment>
<name>A0AA36E3D7_LACSI</name>
<evidence type="ECO:0000259" key="5">
    <source>
        <dbReference type="Pfam" id="PF05678"/>
    </source>
</evidence>
<keyword evidence="7" id="KW-1185">Reference proteome</keyword>
<feature type="domain" description="VQ" evidence="5">
    <location>
        <begin position="17"/>
        <end position="40"/>
    </location>
</feature>
<keyword evidence="2" id="KW-0597">Phosphoprotein</keyword>
<evidence type="ECO:0000256" key="4">
    <source>
        <dbReference type="SAM" id="MobiDB-lite"/>
    </source>
</evidence>
<dbReference type="GO" id="GO:0005634">
    <property type="term" value="C:nucleus"/>
    <property type="evidence" value="ECO:0007669"/>
    <property type="project" value="UniProtKB-SubCell"/>
</dbReference>
<dbReference type="PANTHER" id="PTHR33402">
    <property type="entry name" value="VQ MOTIF-CONTAINING PROTEIN 11-LIKE"/>
    <property type="match status" value="1"/>
</dbReference>
<dbReference type="Pfam" id="PF05678">
    <property type="entry name" value="VQ"/>
    <property type="match status" value="1"/>
</dbReference>
<evidence type="ECO:0000313" key="6">
    <source>
        <dbReference type="EMBL" id="CAI9280768.1"/>
    </source>
</evidence>
<sequence>MASSEGPDPDPHLKPQHSTTFVQADPSNFRAVVQRLTGDTAHKLPNSIPFRNAGKPTAHRRSGYKLQERRKSVKKLEITLSNVSKPVCFMSPLVVGRDRSVVGFVGGDDKMVEESPVSTLAVCGRGSPGTPIEKEEGEEEKAIAEKGFYLHPSPIREPEPELLVLFPLTSPKNDPSYSS</sequence>